<organism evidence="1 2">
    <name type="scientific">Dendrobium thyrsiflorum</name>
    <name type="common">Pinecone-like raceme dendrobium</name>
    <name type="synonym">Orchid</name>
    <dbReference type="NCBI Taxonomy" id="117978"/>
    <lineage>
        <taxon>Eukaryota</taxon>
        <taxon>Viridiplantae</taxon>
        <taxon>Streptophyta</taxon>
        <taxon>Embryophyta</taxon>
        <taxon>Tracheophyta</taxon>
        <taxon>Spermatophyta</taxon>
        <taxon>Magnoliopsida</taxon>
        <taxon>Liliopsida</taxon>
        <taxon>Asparagales</taxon>
        <taxon>Orchidaceae</taxon>
        <taxon>Epidendroideae</taxon>
        <taxon>Malaxideae</taxon>
        <taxon>Dendrobiinae</taxon>
        <taxon>Dendrobium</taxon>
    </lineage>
</organism>
<gene>
    <name evidence="1" type="ORF">M5K25_013483</name>
</gene>
<comment type="caution">
    <text evidence="1">The sequence shown here is derived from an EMBL/GenBank/DDBJ whole genome shotgun (WGS) entry which is preliminary data.</text>
</comment>
<accession>A0ABD0UT48</accession>
<keyword evidence="2" id="KW-1185">Reference proteome</keyword>
<dbReference type="AlphaFoldDB" id="A0ABD0UT48"/>
<evidence type="ECO:0000313" key="1">
    <source>
        <dbReference type="EMBL" id="KAL0916007.1"/>
    </source>
</evidence>
<dbReference type="EMBL" id="JANQDX010000011">
    <property type="protein sequence ID" value="KAL0916007.1"/>
    <property type="molecule type" value="Genomic_DNA"/>
</dbReference>
<reference evidence="1 2" key="1">
    <citation type="journal article" date="2024" name="Plant Biotechnol. J.">
        <title>Dendrobium thyrsiflorum genome and its molecular insights into genes involved in important horticultural traits.</title>
        <authorList>
            <person name="Chen B."/>
            <person name="Wang J.Y."/>
            <person name="Zheng P.J."/>
            <person name="Li K.L."/>
            <person name="Liang Y.M."/>
            <person name="Chen X.F."/>
            <person name="Zhang C."/>
            <person name="Zhao X."/>
            <person name="He X."/>
            <person name="Zhang G.Q."/>
            <person name="Liu Z.J."/>
            <person name="Xu Q."/>
        </authorList>
    </citation>
    <scope>NUCLEOTIDE SEQUENCE [LARGE SCALE GENOMIC DNA]</scope>
    <source>
        <strain evidence="1">GZMU011</strain>
    </source>
</reference>
<evidence type="ECO:0000313" key="2">
    <source>
        <dbReference type="Proteomes" id="UP001552299"/>
    </source>
</evidence>
<protein>
    <submittedName>
        <fullName evidence="1">Uncharacterized protein</fullName>
    </submittedName>
</protein>
<name>A0ABD0UT48_DENTH</name>
<sequence>MNNSGAERSEWSHLSGQYVIDRTAILAVIVRRPCVADGGFYGKAYADSSLLIMCRKEFLEWFLVDCFLAMRCGSVDFVAKVLLIRCLQLWFVILQIFRNDLCGTSVGFLVEIDSILSNNSENFKSEQKIDEVKGVSNLSYSLELSHSMELELNGSAQVFRLEVKFCGIVYPFAMGIDFSTIGAGVITASGLPLFGLSKEVWLGLPRRFGDGFRRDLITSKSMNVTTLFF</sequence>
<proteinExistence type="predicted"/>
<dbReference type="Proteomes" id="UP001552299">
    <property type="component" value="Unassembled WGS sequence"/>
</dbReference>